<accession>A0AA39SND0</accession>
<feature type="compositionally biased region" description="Polar residues" evidence="1">
    <location>
        <begin position="55"/>
        <end position="74"/>
    </location>
</feature>
<reference evidence="2" key="2">
    <citation type="submission" date="2023-06" db="EMBL/GenBank/DDBJ databases">
        <authorList>
            <person name="Swenson N.G."/>
            <person name="Wegrzyn J.L."/>
            <person name="Mcevoy S.L."/>
        </authorList>
    </citation>
    <scope>NUCLEOTIDE SEQUENCE</scope>
    <source>
        <strain evidence="2">NS2018</strain>
        <tissue evidence="2">Leaf</tissue>
    </source>
</reference>
<keyword evidence="3" id="KW-1185">Reference proteome</keyword>
<organism evidence="2 3">
    <name type="scientific">Acer saccharum</name>
    <name type="common">Sugar maple</name>
    <dbReference type="NCBI Taxonomy" id="4024"/>
    <lineage>
        <taxon>Eukaryota</taxon>
        <taxon>Viridiplantae</taxon>
        <taxon>Streptophyta</taxon>
        <taxon>Embryophyta</taxon>
        <taxon>Tracheophyta</taxon>
        <taxon>Spermatophyta</taxon>
        <taxon>Magnoliopsida</taxon>
        <taxon>eudicotyledons</taxon>
        <taxon>Gunneridae</taxon>
        <taxon>Pentapetalae</taxon>
        <taxon>rosids</taxon>
        <taxon>malvids</taxon>
        <taxon>Sapindales</taxon>
        <taxon>Sapindaceae</taxon>
        <taxon>Hippocastanoideae</taxon>
        <taxon>Acereae</taxon>
        <taxon>Acer</taxon>
    </lineage>
</organism>
<dbReference type="EMBL" id="JAUESC010000003">
    <property type="protein sequence ID" value="KAK0601801.1"/>
    <property type="molecule type" value="Genomic_DNA"/>
</dbReference>
<reference evidence="2" key="1">
    <citation type="journal article" date="2022" name="Plant J.">
        <title>Strategies of tolerance reflected in two North American maple genomes.</title>
        <authorList>
            <person name="McEvoy S.L."/>
            <person name="Sezen U.U."/>
            <person name="Trouern-Trend A."/>
            <person name="McMahon S.M."/>
            <person name="Schaberg P.G."/>
            <person name="Yang J."/>
            <person name="Wegrzyn J.L."/>
            <person name="Swenson N.G."/>
        </authorList>
    </citation>
    <scope>NUCLEOTIDE SEQUENCE</scope>
    <source>
        <strain evidence="2">NS2018</strain>
    </source>
</reference>
<feature type="region of interest" description="Disordered" evidence="1">
    <location>
        <begin position="44"/>
        <end position="104"/>
    </location>
</feature>
<evidence type="ECO:0000313" key="2">
    <source>
        <dbReference type="EMBL" id="KAK0601801.1"/>
    </source>
</evidence>
<dbReference type="Proteomes" id="UP001168877">
    <property type="component" value="Unassembled WGS sequence"/>
</dbReference>
<comment type="caution">
    <text evidence="2">The sequence shown here is derived from an EMBL/GenBank/DDBJ whole genome shotgun (WGS) entry which is preliminary data.</text>
</comment>
<feature type="compositionally biased region" description="Polar residues" evidence="1">
    <location>
        <begin position="93"/>
        <end position="104"/>
    </location>
</feature>
<dbReference type="AlphaFoldDB" id="A0AA39SND0"/>
<proteinExistence type="predicted"/>
<name>A0AA39SND0_ACESA</name>
<sequence>MCSLIQEPTLFSLPLFWNLLHQTPAPQITLLICFICSTKRLPPTPAVDSTHESENSSIGSPAMSNELEQQQGRSMPSPDQLKQSSVMELRSSAPETATPAETQSKLTLPLPVFEFKEGARSSWKFSKEAPKLSLNSRAVVDAKGNPITC</sequence>
<gene>
    <name evidence="2" type="ORF">LWI29_027508</name>
</gene>
<evidence type="ECO:0000256" key="1">
    <source>
        <dbReference type="SAM" id="MobiDB-lite"/>
    </source>
</evidence>
<evidence type="ECO:0000313" key="3">
    <source>
        <dbReference type="Proteomes" id="UP001168877"/>
    </source>
</evidence>
<protein>
    <submittedName>
        <fullName evidence="2">Uncharacterized protein</fullName>
    </submittedName>
</protein>